<dbReference type="PANTHER" id="PTHR47354:SF8">
    <property type="entry name" value="1,2-PHENYLACETYL-COA EPOXIDASE, SUBUNIT E"/>
    <property type="match status" value="1"/>
</dbReference>
<protein>
    <submittedName>
        <fullName evidence="11">2Fe-2S iron-sulfur cluster binding domain-containing protein</fullName>
    </submittedName>
</protein>
<organism evidence="11 12">
    <name type="scientific">Roseicyclus persicicus</name>
    <dbReference type="NCBI Taxonomy" id="2650661"/>
    <lineage>
        <taxon>Bacteria</taxon>
        <taxon>Pseudomonadati</taxon>
        <taxon>Pseudomonadota</taxon>
        <taxon>Alphaproteobacteria</taxon>
        <taxon>Rhodobacterales</taxon>
        <taxon>Roseobacteraceae</taxon>
        <taxon>Roseicyclus</taxon>
    </lineage>
</organism>
<dbReference type="CDD" id="cd00207">
    <property type="entry name" value="fer2"/>
    <property type="match status" value="1"/>
</dbReference>
<dbReference type="InterPro" id="IPR036010">
    <property type="entry name" value="2Fe-2S_ferredoxin-like_sf"/>
</dbReference>
<dbReference type="InterPro" id="IPR008333">
    <property type="entry name" value="Cbr1-like_FAD-bd_dom"/>
</dbReference>
<keyword evidence="4" id="KW-0479">Metal-binding</keyword>
<dbReference type="Pfam" id="PF00970">
    <property type="entry name" value="FAD_binding_6"/>
    <property type="match status" value="1"/>
</dbReference>
<dbReference type="SUPFAM" id="SSF54292">
    <property type="entry name" value="2Fe-2S ferredoxin-like"/>
    <property type="match status" value="1"/>
</dbReference>
<dbReference type="GO" id="GO:0050660">
    <property type="term" value="F:flavin adenine dinucleotide binding"/>
    <property type="evidence" value="ECO:0007669"/>
    <property type="project" value="TreeGrafter"/>
</dbReference>
<dbReference type="CDD" id="cd06214">
    <property type="entry name" value="PA_degradation_oxidoreductase_like"/>
    <property type="match status" value="1"/>
</dbReference>
<evidence type="ECO:0000259" key="9">
    <source>
        <dbReference type="PROSITE" id="PS51085"/>
    </source>
</evidence>
<dbReference type="InterPro" id="IPR050415">
    <property type="entry name" value="MRET"/>
</dbReference>
<dbReference type="PROSITE" id="PS51384">
    <property type="entry name" value="FAD_FR"/>
    <property type="match status" value="1"/>
</dbReference>
<evidence type="ECO:0000259" key="10">
    <source>
        <dbReference type="PROSITE" id="PS51384"/>
    </source>
</evidence>
<name>A0A7X6H1M7_9RHOB</name>
<dbReference type="Gene3D" id="3.10.20.30">
    <property type="match status" value="1"/>
</dbReference>
<dbReference type="PROSITE" id="PS51085">
    <property type="entry name" value="2FE2S_FER_2"/>
    <property type="match status" value="1"/>
</dbReference>
<comment type="caution">
    <text evidence="11">The sequence shown here is derived from an EMBL/GenBank/DDBJ whole genome shotgun (WGS) entry which is preliminary data.</text>
</comment>
<dbReference type="InterPro" id="IPR001041">
    <property type="entry name" value="2Fe-2S_ferredoxin-type"/>
</dbReference>
<dbReference type="Pfam" id="PF00175">
    <property type="entry name" value="NAD_binding_1"/>
    <property type="match status" value="1"/>
</dbReference>
<sequence>MFHELTVAEVRPEGPEAVAIRLAVPEALRDAFAFAPGQYLTLRAEVGGVDTRRSYSIASLPGEGLWVGVKHVPGGVFSGHAQGLKPGDRLQVMPPEGRFTDPGCGRLVLVAAGSGITPMVALAGAALARGAEVTLVYGNRRSGTIMFREALERLKDRYMDRFTLVHVLSREEQDVALLNGRVDGDKIARLARAGVVDLAGADGVFLCGPGEMIDAVEAACLSLGVDRARIHHERFYMDGEAPRAPRSAAAEAAMAQGVAVEVVLDGARRGFVMGAGDDTVLEAAERQGVELPYSCRGGMCCTCRCRVTVGRAEMAVNWSLEPWELEAGFVLACQARPVTERLALDFDAA</sequence>
<dbReference type="SUPFAM" id="SSF52343">
    <property type="entry name" value="Ferredoxin reductase-like, C-terminal NADP-linked domain"/>
    <property type="match status" value="1"/>
</dbReference>
<dbReference type="InterPro" id="IPR012675">
    <property type="entry name" value="Beta-grasp_dom_sf"/>
</dbReference>
<dbReference type="GO" id="GO:0046872">
    <property type="term" value="F:metal ion binding"/>
    <property type="evidence" value="ECO:0007669"/>
    <property type="project" value="UniProtKB-KW"/>
</dbReference>
<comment type="cofactor">
    <cofactor evidence="1">
        <name>FAD</name>
        <dbReference type="ChEBI" id="CHEBI:57692"/>
    </cofactor>
</comment>
<evidence type="ECO:0000256" key="7">
    <source>
        <dbReference type="ARBA" id="ARBA00023004"/>
    </source>
</evidence>
<reference evidence="11 12" key="1">
    <citation type="submission" date="2020-04" db="EMBL/GenBank/DDBJ databases">
        <authorList>
            <person name="Yoon J."/>
        </authorList>
    </citation>
    <scope>NUCLEOTIDE SEQUENCE [LARGE SCALE GENOMIC DNA]</scope>
    <source>
        <strain evidence="11 12">KMU-115</strain>
    </source>
</reference>
<dbReference type="InterPro" id="IPR039261">
    <property type="entry name" value="FNR_nucleotide-bd"/>
</dbReference>
<evidence type="ECO:0000256" key="2">
    <source>
        <dbReference type="ARBA" id="ARBA00022630"/>
    </source>
</evidence>
<keyword evidence="8" id="KW-0411">Iron-sulfur</keyword>
<keyword evidence="3" id="KW-0001">2Fe-2S</keyword>
<gene>
    <name evidence="11" type="ORF">HCU73_11280</name>
</gene>
<dbReference type="PRINTS" id="PR00410">
    <property type="entry name" value="PHEHYDRXLASE"/>
</dbReference>
<accession>A0A7X6H1M7</accession>
<evidence type="ECO:0000256" key="8">
    <source>
        <dbReference type="ARBA" id="ARBA00023014"/>
    </source>
</evidence>
<dbReference type="PANTHER" id="PTHR47354">
    <property type="entry name" value="NADH OXIDOREDUCTASE HCR"/>
    <property type="match status" value="1"/>
</dbReference>
<keyword evidence="2" id="KW-0285">Flavoprotein</keyword>
<dbReference type="InterPro" id="IPR017927">
    <property type="entry name" value="FAD-bd_FR_type"/>
</dbReference>
<evidence type="ECO:0000313" key="11">
    <source>
        <dbReference type="EMBL" id="NKX45176.1"/>
    </source>
</evidence>
<keyword evidence="5" id="KW-0274">FAD</keyword>
<evidence type="ECO:0000256" key="5">
    <source>
        <dbReference type="ARBA" id="ARBA00022827"/>
    </source>
</evidence>
<dbReference type="RefSeq" id="WP_168623558.1">
    <property type="nucleotide sequence ID" value="NZ_JAAZQQ010000003.1"/>
</dbReference>
<evidence type="ECO:0000313" key="12">
    <source>
        <dbReference type="Proteomes" id="UP000526408"/>
    </source>
</evidence>
<dbReference type="Pfam" id="PF00111">
    <property type="entry name" value="Fer2"/>
    <property type="match status" value="1"/>
</dbReference>
<dbReference type="Gene3D" id="2.40.30.10">
    <property type="entry name" value="Translation factors"/>
    <property type="match status" value="1"/>
</dbReference>
<dbReference type="GO" id="GO:0016491">
    <property type="term" value="F:oxidoreductase activity"/>
    <property type="evidence" value="ECO:0007669"/>
    <property type="project" value="UniProtKB-KW"/>
</dbReference>
<evidence type="ECO:0000256" key="6">
    <source>
        <dbReference type="ARBA" id="ARBA00023002"/>
    </source>
</evidence>
<dbReference type="InterPro" id="IPR001433">
    <property type="entry name" value="OxRdtase_FAD/NAD-bd"/>
</dbReference>
<keyword evidence="12" id="KW-1185">Reference proteome</keyword>
<evidence type="ECO:0000256" key="1">
    <source>
        <dbReference type="ARBA" id="ARBA00001974"/>
    </source>
</evidence>
<evidence type="ECO:0000256" key="4">
    <source>
        <dbReference type="ARBA" id="ARBA00022723"/>
    </source>
</evidence>
<proteinExistence type="predicted"/>
<dbReference type="SUPFAM" id="SSF63380">
    <property type="entry name" value="Riboflavin synthase domain-like"/>
    <property type="match status" value="1"/>
</dbReference>
<feature type="domain" description="FAD-binding FR-type" evidence="10">
    <location>
        <begin position="1"/>
        <end position="102"/>
    </location>
</feature>
<dbReference type="EMBL" id="JAAZQQ010000003">
    <property type="protein sequence ID" value="NKX45176.1"/>
    <property type="molecule type" value="Genomic_DNA"/>
</dbReference>
<dbReference type="AlphaFoldDB" id="A0A7X6H1M7"/>
<dbReference type="InterPro" id="IPR017938">
    <property type="entry name" value="Riboflavin_synthase-like_b-brl"/>
</dbReference>
<feature type="domain" description="2Fe-2S ferredoxin-type" evidence="9">
    <location>
        <begin position="258"/>
        <end position="349"/>
    </location>
</feature>
<keyword evidence="7" id="KW-0408">Iron</keyword>
<keyword evidence="6" id="KW-0560">Oxidoreductase</keyword>
<evidence type="ECO:0000256" key="3">
    <source>
        <dbReference type="ARBA" id="ARBA00022714"/>
    </source>
</evidence>
<dbReference type="Gene3D" id="3.40.50.80">
    <property type="entry name" value="Nucleotide-binding domain of ferredoxin-NADP reductase (FNR) module"/>
    <property type="match status" value="1"/>
</dbReference>
<dbReference type="Proteomes" id="UP000526408">
    <property type="component" value="Unassembled WGS sequence"/>
</dbReference>
<dbReference type="GO" id="GO:0051537">
    <property type="term" value="F:2 iron, 2 sulfur cluster binding"/>
    <property type="evidence" value="ECO:0007669"/>
    <property type="project" value="UniProtKB-KW"/>
</dbReference>